<comment type="caution">
    <text evidence="1">The sequence shown here is derived from an EMBL/GenBank/DDBJ whole genome shotgun (WGS) entry which is preliminary data.</text>
</comment>
<dbReference type="EMBL" id="MCFA01000036">
    <property type="protein sequence ID" value="ORY14093.1"/>
    <property type="molecule type" value="Genomic_DNA"/>
</dbReference>
<name>A0A1Y1ZUZ2_9PLEO</name>
<organism evidence="1 2">
    <name type="scientific">Clohesyomyces aquaticus</name>
    <dbReference type="NCBI Taxonomy" id="1231657"/>
    <lineage>
        <taxon>Eukaryota</taxon>
        <taxon>Fungi</taxon>
        <taxon>Dikarya</taxon>
        <taxon>Ascomycota</taxon>
        <taxon>Pezizomycotina</taxon>
        <taxon>Dothideomycetes</taxon>
        <taxon>Pleosporomycetidae</taxon>
        <taxon>Pleosporales</taxon>
        <taxon>Lindgomycetaceae</taxon>
        <taxon>Clohesyomyces</taxon>
    </lineage>
</organism>
<dbReference type="Proteomes" id="UP000193144">
    <property type="component" value="Unassembled WGS sequence"/>
</dbReference>
<evidence type="ECO:0000313" key="2">
    <source>
        <dbReference type="Proteomes" id="UP000193144"/>
    </source>
</evidence>
<dbReference type="AlphaFoldDB" id="A0A1Y1ZUZ2"/>
<dbReference type="OrthoDB" id="3674086at2759"/>
<accession>A0A1Y1ZUZ2</accession>
<proteinExistence type="predicted"/>
<keyword evidence="2" id="KW-1185">Reference proteome</keyword>
<protein>
    <submittedName>
        <fullName evidence="1">Uncharacterized protein</fullName>
    </submittedName>
</protein>
<gene>
    <name evidence="1" type="ORF">BCR34DRAFT_247477</name>
</gene>
<sequence>MRKWIGRFCAFVWGTERFGSYLDFCDFLHMDPSPQAAFLYELAKIKFPFTKGLDVALLENWCT</sequence>
<reference evidence="1 2" key="1">
    <citation type="submission" date="2016-07" db="EMBL/GenBank/DDBJ databases">
        <title>Pervasive Adenine N6-methylation of Active Genes in Fungi.</title>
        <authorList>
            <consortium name="DOE Joint Genome Institute"/>
            <person name="Mondo S.J."/>
            <person name="Dannebaum R.O."/>
            <person name="Kuo R.C."/>
            <person name="Labutti K."/>
            <person name="Haridas S."/>
            <person name="Kuo A."/>
            <person name="Salamov A."/>
            <person name="Ahrendt S.R."/>
            <person name="Lipzen A."/>
            <person name="Sullivan W."/>
            <person name="Andreopoulos W.B."/>
            <person name="Clum A."/>
            <person name="Lindquist E."/>
            <person name="Daum C."/>
            <person name="Ramamoorthy G.K."/>
            <person name="Gryganskyi A."/>
            <person name="Culley D."/>
            <person name="Magnuson J.K."/>
            <person name="James T.Y."/>
            <person name="O'Malley M.A."/>
            <person name="Stajich J.E."/>
            <person name="Spatafora J.W."/>
            <person name="Visel A."/>
            <person name="Grigoriev I.V."/>
        </authorList>
    </citation>
    <scope>NUCLEOTIDE SEQUENCE [LARGE SCALE GENOMIC DNA]</scope>
    <source>
        <strain evidence="1 2">CBS 115471</strain>
    </source>
</reference>
<evidence type="ECO:0000313" key="1">
    <source>
        <dbReference type="EMBL" id="ORY14093.1"/>
    </source>
</evidence>